<accession>A0A2H6BLI5</accession>
<organism evidence="1 2">
    <name type="scientific">Microcystis aeruginosa NIES-298</name>
    <dbReference type="NCBI Taxonomy" id="449468"/>
    <lineage>
        <taxon>Bacteria</taxon>
        <taxon>Bacillati</taxon>
        <taxon>Cyanobacteriota</taxon>
        <taxon>Cyanophyceae</taxon>
        <taxon>Oscillatoriophycideae</taxon>
        <taxon>Chroococcales</taxon>
        <taxon>Microcystaceae</taxon>
        <taxon>Microcystis</taxon>
    </lineage>
</organism>
<dbReference type="AlphaFoldDB" id="A0A2H6BLI5"/>
<protein>
    <submittedName>
        <fullName evidence="1">Uncharacterized protein</fullName>
    </submittedName>
</protein>
<dbReference type="RefSeq" id="WP_103111152.1">
    <property type="nucleotide sequence ID" value="NZ_BEIU01000002.1"/>
</dbReference>
<dbReference type="CDD" id="cd09854">
    <property type="entry name" value="PIN_VapC-like"/>
    <property type="match status" value="1"/>
</dbReference>
<gene>
    <name evidence="1" type="ORF">BGM30_01340</name>
</gene>
<dbReference type="InterPro" id="IPR029060">
    <property type="entry name" value="PIN-like_dom_sf"/>
</dbReference>
<evidence type="ECO:0000313" key="2">
    <source>
        <dbReference type="Proteomes" id="UP000236321"/>
    </source>
</evidence>
<dbReference type="SUPFAM" id="SSF88723">
    <property type="entry name" value="PIN domain-like"/>
    <property type="match status" value="1"/>
</dbReference>
<dbReference type="Proteomes" id="UP000236321">
    <property type="component" value="Unassembled WGS sequence"/>
</dbReference>
<dbReference type="EMBL" id="BEYQ01000001">
    <property type="protein sequence ID" value="GBD51041.1"/>
    <property type="molecule type" value="Genomic_DNA"/>
</dbReference>
<reference evidence="2" key="1">
    <citation type="submission" date="2017-12" db="EMBL/GenBank/DDBJ databases">
        <title>Improved Draft Genome Sequence of Microcystis aeruginosa NIES-298, a Microcystin-Producing Cyanobacterium from Lake Kasumigaura, Japan.</title>
        <authorList>
            <person name="Yamaguchi H."/>
            <person name="Suzuki S."/>
            <person name="Kawachi M."/>
        </authorList>
    </citation>
    <scope>NUCLEOTIDE SEQUENCE [LARGE SCALE GENOMIC DNA]</scope>
    <source>
        <strain evidence="2">NIES-298</strain>
    </source>
</reference>
<comment type="caution">
    <text evidence="1">The sequence shown here is derived from an EMBL/GenBank/DDBJ whole genome shotgun (WGS) entry which is preliminary data.</text>
</comment>
<evidence type="ECO:0000313" key="1">
    <source>
        <dbReference type="EMBL" id="GBD51041.1"/>
    </source>
</evidence>
<name>A0A2H6BLI5_MICAE</name>
<sequence length="155" mass="17639">MMTRYLLDTNIVMRLCNCSDLQHKLATNAVSRLLMQSDECFLATQVIIKFWVVATRPTEVNGLGWSVEQTRSMIDQLLARFPVLAESRQIFTNWLNLVTTNRVMGKRTHDVRLVAAMLANEMTHLLTFNPSDFAGISSITLTHPQDLNPFDTNEP</sequence>
<dbReference type="Gene3D" id="3.40.50.1010">
    <property type="entry name" value="5'-nuclease"/>
    <property type="match status" value="1"/>
</dbReference>
<proteinExistence type="predicted"/>